<feature type="compositionally biased region" description="Low complexity" evidence="1">
    <location>
        <begin position="27"/>
        <end position="41"/>
    </location>
</feature>
<protein>
    <submittedName>
        <fullName evidence="2">Uncharacterized protein</fullName>
    </submittedName>
</protein>
<proteinExistence type="predicted"/>
<dbReference type="EMBL" id="QWEA01000801">
    <property type="protein sequence ID" value="RIJ13647.1"/>
    <property type="molecule type" value="Genomic_DNA"/>
</dbReference>
<reference evidence="2 3" key="1">
    <citation type="submission" date="2018-08" db="EMBL/GenBank/DDBJ databases">
        <title>Genome Sequence of Clavibacter michiganensis Subspecies type strains, and the Atypical Peach-Colored Strains Isolated from Tomato.</title>
        <authorList>
            <person name="Osdaghi E."/>
            <person name="Portier P."/>
            <person name="Briand M."/>
            <person name="Jacques M.-A."/>
        </authorList>
    </citation>
    <scope>NUCLEOTIDE SEQUENCE [LARGE SCALE GENOMIC DNA]</scope>
    <source>
        <strain evidence="2 3">CFBP 6488</strain>
    </source>
</reference>
<accession>A0A399Q998</accession>
<organism evidence="2 3">
    <name type="scientific">Clavibacter michiganensis subsp. insidiosus</name>
    <dbReference type="NCBI Taxonomy" id="33014"/>
    <lineage>
        <taxon>Bacteria</taxon>
        <taxon>Bacillati</taxon>
        <taxon>Actinomycetota</taxon>
        <taxon>Actinomycetes</taxon>
        <taxon>Micrococcales</taxon>
        <taxon>Microbacteriaceae</taxon>
        <taxon>Clavibacter</taxon>
    </lineage>
</organism>
<gene>
    <name evidence="2" type="ORF">DZF93_14715</name>
</gene>
<feature type="compositionally biased region" description="Polar residues" evidence="1">
    <location>
        <begin position="1"/>
        <end position="12"/>
    </location>
</feature>
<dbReference type="AlphaFoldDB" id="A0A399Q998"/>
<feature type="non-terminal residue" evidence="2">
    <location>
        <position position="62"/>
    </location>
</feature>
<sequence>MTMSTNPRSTQPGAARPADHDPDEAGTSIPSPSASTPEPSAVHPPSDAFRATRVSDESLAAA</sequence>
<feature type="region of interest" description="Disordered" evidence="1">
    <location>
        <begin position="1"/>
        <end position="62"/>
    </location>
</feature>
<evidence type="ECO:0000313" key="3">
    <source>
        <dbReference type="Proteomes" id="UP000266634"/>
    </source>
</evidence>
<comment type="caution">
    <text evidence="2">The sequence shown here is derived from an EMBL/GenBank/DDBJ whole genome shotgun (WGS) entry which is preliminary data.</text>
</comment>
<dbReference type="Proteomes" id="UP000266634">
    <property type="component" value="Unassembled WGS sequence"/>
</dbReference>
<evidence type="ECO:0000256" key="1">
    <source>
        <dbReference type="SAM" id="MobiDB-lite"/>
    </source>
</evidence>
<name>A0A399Q998_9MICO</name>
<evidence type="ECO:0000313" key="2">
    <source>
        <dbReference type="EMBL" id="RIJ13647.1"/>
    </source>
</evidence>